<dbReference type="SUPFAM" id="SSF50978">
    <property type="entry name" value="WD40 repeat-like"/>
    <property type="match status" value="1"/>
</dbReference>
<comment type="subcellular location">
    <subcellularLocation>
        <location evidence="2">Lysosome</location>
    </subcellularLocation>
    <subcellularLocation>
        <location evidence="1">Nucleus envelope</location>
    </subcellularLocation>
</comment>
<evidence type="ECO:0000256" key="9">
    <source>
        <dbReference type="ARBA" id="ARBA00023242"/>
    </source>
</evidence>
<reference evidence="11" key="1">
    <citation type="journal article" date="2021" name="G3 (Bethesda)">
        <title>Genome and transcriptome analysis of the beet armyworm Spodoptera exigua reveals targets for pest control. .</title>
        <authorList>
            <person name="Simon S."/>
            <person name="Breeschoten T."/>
            <person name="Jansen H.J."/>
            <person name="Dirks R.P."/>
            <person name="Schranz M.E."/>
            <person name="Ros V.I.D."/>
        </authorList>
    </citation>
    <scope>NUCLEOTIDE SEQUENCE</scope>
    <source>
        <strain evidence="11">TB_SE_WUR_2020</strain>
    </source>
</reference>
<evidence type="ECO:0000256" key="10">
    <source>
        <dbReference type="PROSITE-ProRule" id="PRU00221"/>
    </source>
</evidence>
<dbReference type="InterPro" id="IPR036322">
    <property type="entry name" value="WD40_repeat_dom_sf"/>
</dbReference>
<keyword evidence="8" id="KW-0458">Lysosome</keyword>
<dbReference type="GO" id="GO:0015031">
    <property type="term" value="P:protein transport"/>
    <property type="evidence" value="ECO:0007669"/>
    <property type="project" value="UniProtKB-KW"/>
</dbReference>
<dbReference type="GO" id="GO:0005764">
    <property type="term" value="C:lysosome"/>
    <property type="evidence" value="ECO:0007669"/>
    <property type="project" value="UniProtKB-SubCell"/>
</dbReference>
<dbReference type="PROSITE" id="PS50082">
    <property type="entry name" value="WD_REPEATS_2"/>
    <property type="match status" value="1"/>
</dbReference>
<evidence type="ECO:0000256" key="6">
    <source>
        <dbReference type="ARBA" id="ARBA00022737"/>
    </source>
</evidence>
<evidence type="ECO:0000313" key="11">
    <source>
        <dbReference type="EMBL" id="KAH9631720.1"/>
    </source>
</evidence>
<dbReference type="Gene3D" id="2.130.10.10">
    <property type="entry name" value="YVTN repeat-like/Quinoprotein amine dehydrogenase"/>
    <property type="match status" value="1"/>
</dbReference>
<evidence type="ECO:0008006" key="13">
    <source>
        <dbReference type="Google" id="ProtNLM"/>
    </source>
</evidence>
<dbReference type="Pfam" id="PF00400">
    <property type="entry name" value="WD40"/>
    <property type="match status" value="2"/>
</dbReference>
<keyword evidence="7" id="KW-0653">Protein transport</keyword>
<proteinExistence type="inferred from homology"/>
<dbReference type="AlphaFoldDB" id="A0A922M7K8"/>
<keyword evidence="5 10" id="KW-0853">WD repeat</keyword>
<evidence type="ECO:0000256" key="7">
    <source>
        <dbReference type="ARBA" id="ARBA00022927"/>
    </source>
</evidence>
<dbReference type="Proteomes" id="UP000814243">
    <property type="component" value="Unassembled WGS sequence"/>
</dbReference>
<dbReference type="PANTHER" id="PTHR11024:SF3">
    <property type="entry name" value="NUCLEOPORIN SEH1"/>
    <property type="match status" value="1"/>
</dbReference>
<dbReference type="InterPro" id="IPR015943">
    <property type="entry name" value="WD40/YVTN_repeat-like_dom_sf"/>
</dbReference>
<protein>
    <recommendedName>
        <fullName evidence="13">Nucleoporin SEH1</fullName>
    </recommendedName>
</protein>
<dbReference type="GO" id="GO:0031080">
    <property type="term" value="C:nuclear pore outer ring"/>
    <property type="evidence" value="ECO:0007669"/>
    <property type="project" value="TreeGrafter"/>
</dbReference>
<evidence type="ECO:0000313" key="12">
    <source>
        <dbReference type="Proteomes" id="UP000814243"/>
    </source>
</evidence>
<dbReference type="GO" id="GO:0034198">
    <property type="term" value="P:cellular response to amino acid starvation"/>
    <property type="evidence" value="ECO:0007669"/>
    <property type="project" value="TreeGrafter"/>
</dbReference>
<sequence length="241" mass="26504">MGELTATNLFESQTILADHKDLIHDVAYDFYGERMATCSSDQYVKVWDSDGNGGWRLTASWKAHHGSVWKVTWAHPEFGQVIATCSFDRTAAIWEEVGDTAASGSEKGLRTWLKRSNLVDSRTSVTDVKFGPKHLGLLLVTCSADGIIRVVHPPMLAVGSDEPNTTNAVATVQGDKTTACNGKVFIYEYSESSRRWTRTDCLSSVQEPVNDIAFAPNLGRSFHLLAVATKDVRIIKIEPVA</sequence>
<accession>A0A922M7K8</accession>
<dbReference type="PROSITE" id="PS50294">
    <property type="entry name" value="WD_REPEATS_REGION"/>
    <property type="match status" value="1"/>
</dbReference>
<dbReference type="EMBL" id="JACEFF010000750">
    <property type="protein sequence ID" value="KAH9631720.1"/>
    <property type="molecule type" value="Genomic_DNA"/>
</dbReference>
<keyword evidence="6" id="KW-0677">Repeat</keyword>
<dbReference type="InterPro" id="IPR037363">
    <property type="entry name" value="Sec13/Seh1_fam"/>
</dbReference>
<evidence type="ECO:0000256" key="8">
    <source>
        <dbReference type="ARBA" id="ARBA00023228"/>
    </source>
</evidence>
<name>A0A922M7K8_SPOEX</name>
<dbReference type="PANTHER" id="PTHR11024">
    <property type="entry name" value="NUCLEAR PORE COMPLEX PROTEIN SEC13 / SEH1 FAMILY MEMBER"/>
    <property type="match status" value="1"/>
</dbReference>
<comment type="caution">
    <text evidence="11">The sequence shown here is derived from an EMBL/GenBank/DDBJ whole genome shotgun (WGS) entry which is preliminary data.</text>
</comment>
<dbReference type="GO" id="GO:0005198">
    <property type="term" value="F:structural molecule activity"/>
    <property type="evidence" value="ECO:0007669"/>
    <property type="project" value="InterPro"/>
</dbReference>
<organism evidence="11 12">
    <name type="scientific">Spodoptera exigua</name>
    <name type="common">Beet armyworm</name>
    <name type="synonym">Noctua fulgens</name>
    <dbReference type="NCBI Taxonomy" id="7107"/>
    <lineage>
        <taxon>Eukaryota</taxon>
        <taxon>Metazoa</taxon>
        <taxon>Ecdysozoa</taxon>
        <taxon>Arthropoda</taxon>
        <taxon>Hexapoda</taxon>
        <taxon>Insecta</taxon>
        <taxon>Pterygota</taxon>
        <taxon>Neoptera</taxon>
        <taxon>Endopterygota</taxon>
        <taxon>Lepidoptera</taxon>
        <taxon>Glossata</taxon>
        <taxon>Ditrysia</taxon>
        <taxon>Noctuoidea</taxon>
        <taxon>Noctuidae</taxon>
        <taxon>Amphipyrinae</taxon>
        <taxon>Spodoptera</taxon>
    </lineage>
</organism>
<evidence type="ECO:0000256" key="2">
    <source>
        <dbReference type="ARBA" id="ARBA00004371"/>
    </source>
</evidence>
<evidence type="ECO:0000256" key="4">
    <source>
        <dbReference type="ARBA" id="ARBA00022448"/>
    </source>
</evidence>
<evidence type="ECO:0000256" key="3">
    <source>
        <dbReference type="ARBA" id="ARBA00010102"/>
    </source>
</evidence>
<gene>
    <name evidence="11" type="ORF">HF086_014721</name>
</gene>
<dbReference type="SMART" id="SM00320">
    <property type="entry name" value="WD40"/>
    <property type="match status" value="3"/>
</dbReference>
<evidence type="ECO:0000256" key="5">
    <source>
        <dbReference type="ARBA" id="ARBA00022574"/>
    </source>
</evidence>
<evidence type="ECO:0000256" key="1">
    <source>
        <dbReference type="ARBA" id="ARBA00004259"/>
    </source>
</evidence>
<dbReference type="InterPro" id="IPR001680">
    <property type="entry name" value="WD40_rpt"/>
</dbReference>
<comment type="similarity">
    <text evidence="3">Belongs to the WD repeat SEC13 family.</text>
</comment>
<keyword evidence="9" id="KW-0539">Nucleus</keyword>
<dbReference type="GO" id="GO:1904263">
    <property type="term" value="P:positive regulation of TORC1 signaling"/>
    <property type="evidence" value="ECO:0007669"/>
    <property type="project" value="TreeGrafter"/>
</dbReference>
<feature type="repeat" description="WD" evidence="10">
    <location>
        <begin position="16"/>
        <end position="48"/>
    </location>
</feature>
<dbReference type="GO" id="GO:0035859">
    <property type="term" value="C:Seh1-associated complex"/>
    <property type="evidence" value="ECO:0007669"/>
    <property type="project" value="TreeGrafter"/>
</dbReference>
<keyword evidence="4" id="KW-0813">Transport</keyword>